<feature type="compositionally biased region" description="Basic residues" evidence="5">
    <location>
        <begin position="283"/>
        <end position="297"/>
    </location>
</feature>
<dbReference type="PROSITE" id="PS50082">
    <property type="entry name" value="WD_REPEATS_2"/>
    <property type="match status" value="6"/>
</dbReference>
<comment type="caution">
    <text evidence="7">The sequence shown here is derived from an EMBL/GenBank/DDBJ whole genome shotgun (WGS) entry which is preliminary data.</text>
</comment>
<evidence type="ECO:0000256" key="1">
    <source>
        <dbReference type="ARBA" id="ARBA00022574"/>
    </source>
</evidence>
<sequence length="855" mass="96002">MEHAYLRSELDRTIGLNTTRAKSICCLNKGELILTAQANKIGAFNSTLSKIITTYDPPKSFDEQDETVQVVDLAVSNNNDFIAVGYSNGEIIVFNKEGEILNHFVGHRRQISCLQFNSDSSLLASGSFDNDVIIWDISADNGVCRLVGHQNAITDLCFIPDTKWLVSSSKDTHIRVWDIDLQTCIQTITTTASEVWTLCYIGIHHQILCAGRSQYFYVFSITSLDDFDPMNPIVLTLYSQLSRQIPHRAQSIITNKDNSLIAISSSGKSIEIWKVNDPEKIQQKIKRKKRRSKAKAKAKGESEIDNDENQEPEDGQQTEESINAESEFDHFITHAFQSKVCSATFSNDFLIVSLANNTIQKLEQKPSKEGPIVYEMVHQTQGHTSDIRCVEMTDEQIISAGDGECRIWDIESGTCVSRISCGYAMCMTVLPGGRFVLLGTKTGELQLVDISDATMYNEISKAHAKTIWSIAITNDASEIATGSEDHEVRFWVIQFDEMERPVLVHKRTLKLTDEIFAVRYNSDASLIACALLDTTVRIFHTDTLNFFLSLYGAQLPVTSIDFSSDNSLICTSSADKNLRIFGTEFGDCHRSLWAHQSSVVCVRFVSGTHLAWTIGRDGNLTLWDCDRFLNVQTLRSHIAEIWAISVSKHGQFVVTGGRDKGLRIWKRTSDPLYVSNERENERERRMERDGADRIDRTVAALRGSVLGGSIIDTAARQSVESIAHGDLLADAIQAADEGNILMKDVTPSQYVLKMLQKINRANIDVVMSSLPFHSAVSLINWMITWLREGKEIELTVRCLCSLIKFHRTQLESSTKMRPLFLEAKEIIHEKVKQLKSRCGMNLAALKLISKEMKSH</sequence>
<dbReference type="Pfam" id="PF25173">
    <property type="entry name" value="Beta-prop_WDR3_1st"/>
    <property type="match status" value="1"/>
</dbReference>
<dbReference type="PANTHER" id="PTHR19853:SF0">
    <property type="entry name" value="WD REPEAT-CONTAINING PROTEIN 3"/>
    <property type="match status" value="1"/>
</dbReference>
<dbReference type="InterPro" id="IPR001680">
    <property type="entry name" value="WD40_rpt"/>
</dbReference>
<feature type="region of interest" description="Disordered" evidence="5">
    <location>
        <begin position="283"/>
        <end position="322"/>
    </location>
</feature>
<evidence type="ECO:0000256" key="2">
    <source>
        <dbReference type="ARBA" id="ARBA00022737"/>
    </source>
</evidence>
<dbReference type="InterPro" id="IPR020472">
    <property type="entry name" value="WD40_PAC1"/>
</dbReference>
<evidence type="ECO:0000313" key="7">
    <source>
        <dbReference type="EMBL" id="KAK8893156.1"/>
    </source>
</evidence>
<dbReference type="InterPro" id="IPR007148">
    <property type="entry name" value="SSU_processome_Utp12"/>
</dbReference>
<dbReference type="EMBL" id="JAPFFF010000003">
    <property type="protein sequence ID" value="KAK8893156.1"/>
    <property type="molecule type" value="Genomic_DNA"/>
</dbReference>
<dbReference type="InterPro" id="IPR015943">
    <property type="entry name" value="WD40/YVTN_repeat-like_dom_sf"/>
</dbReference>
<feature type="repeat" description="WD" evidence="4">
    <location>
        <begin position="592"/>
        <end position="624"/>
    </location>
</feature>
<dbReference type="InterPro" id="IPR051570">
    <property type="entry name" value="TBC1_cilium_biogenesis"/>
</dbReference>
<keyword evidence="1 4" id="KW-0853">WD repeat</keyword>
<dbReference type="Pfam" id="PF25172">
    <property type="entry name" value="Beta-prop_WDR3_2nd"/>
    <property type="match status" value="1"/>
</dbReference>
<dbReference type="InterPro" id="IPR019775">
    <property type="entry name" value="WD40_repeat_CS"/>
</dbReference>
<keyword evidence="8" id="KW-1185">Reference proteome</keyword>
<proteinExistence type="inferred from homology"/>
<keyword evidence="2" id="KW-0677">Repeat</keyword>
<evidence type="ECO:0000256" key="5">
    <source>
        <dbReference type="SAM" id="MobiDB-lite"/>
    </source>
</evidence>
<feature type="repeat" description="WD" evidence="4">
    <location>
        <begin position="146"/>
        <end position="187"/>
    </location>
</feature>
<feature type="domain" description="Small-subunit processome Utp12" evidence="6">
    <location>
        <begin position="748"/>
        <end position="849"/>
    </location>
</feature>
<evidence type="ECO:0000313" key="8">
    <source>
        <dbReference type="Proteomes" id="UP001470230"/>
    </source>
</evidence>
<dbReference type="SUPFAM" id="SSF50978">
    <property type="entry name" value="WD40 repeat-like"/>
    <property type="match status" value="2"/>
</dbReference>
<feature type="compositionally biased region" description="Acidic residues" evidence="5">
    <location>
        <begin position="303"/>
        <end position="317"/>
    </location>
</feature>
<feature type="repeat" description="WD" evidence="4">
    <location>
        <begin position="460"/>
        <end position="491"/>
    </location>
</feature>
<dbReference type="SMART" id="SM00320">
    <property type="entry name" value="WD40"/>
    <property type="match status" value="12"/>
</dbReference>
<evidence type="ECO:0000256" key="3">
    <source>
        <dbReference type="ARBA" id="ARBA00038229"/>
    </source>
</evidence>
<accession>A0ABR2KQ29</accession>
<dbReference type="PRINTS" id="PR00320">
    <property type="entry name" value="GPROTEINBRPT"/>
</dbReference>
<feature type="repeat" description="WD" evidence="4">
    <location>
        <begin position="380"/>
        <end position="418"/>
    </location>
</feature>
<feature type="repeat" description="WD" evidence="4">
    <location>
        <begin position="634"/>
        <end position="666"/>
    </location>
</feature>
<reference evidence="7 8" key="1">
    <citation type="submission" date="2024-04" db="EMBL/GenBank/DDBJ databases">
        <title>Tritrichomonas musculus Genome.</title>
        <authorList>
            <person name="Alves-Ferreira E."/>
            <person name="Grigg M."/>
            <person name="Lorenzi H."/>
            <person name="Galac M."/>
        </authorList>
    </citation>
    <scope>NUCLEOTIDE SEQUENCE [LARGE SCALE GENOMIC DNA]</scope>
    <source>
        <strain evidence="7 8">EAF2021</strain>
    </source>
</reference>
<dbReference type="PANTHER" id="PTHR19853">
    <property type="entry name" value="WD REPEAT CONTAINING PROTEIN 3 WDR3"/>
    <property type="match status" value="1"/>
</dbReference>
<dbReference type="CDD" id="cd00200">
    <property type="entry name" value="WD40"/>
    <property type="match status" value="1"/>
</dbReference>
<organism evidence="7 8">
    <name type="scientific">Tritrichomonas musculus</name>
    <dbReference type="NCBI Taxonomy" id="1915356"/>
    <lineage>
        <taxon>Eukaryota</taxon>
        <taxon>Metamonada</taxon>
        <taxon>Parabasalia</taxon>
        <taxon>Tritrichomonadida</taxon>
        <taxon>Tritrichomonadidae</taxon>
        <taxon>Tritrichomonas</taxon>
    </lineage>
</organism>
<dbReference type="Pfam" id="PF04003">
    <property type="entry name" value="Utp12"/>
    <property type="match status" value="1"/>
</dbReference>
<gene>
    <name evidence="7" type="ORF">M9Y10_021571</name>
</gene>
<dbReference type="InterPro" id="IPR036322">
    <property type="entry name" value="WD40_repeat_dom_sf"/>
</dbReference>
<dbReference type="PROSITE" id="PS50294">
    <property type="entry name" value="WD_REPEATS_REGION"/>
    <property type="match status" value="4"/>
</dbReference>
<evidence type="ECO:0000259" key="6">
    <source>
        <dbReference type="Pfam" id="PF04003"/>
    </source>
</evidence>
<evidence type="ECO:0000256" key="4">
    <source>
        <dbReference type="PROSITE-ProRule" id="PRU00221"/>
    </source>
</evidence>
<dbReference type="Gene3D" id="2.130.10.10">
    <property type="entry name" value="YVTN repeat-like/Quinoprotein amine dehydrogenase"/>
    <property type="match status" value="4"/>
</dbReference>
<dbReference type="PROSITE" id="PS00678">
    <property type="entry name" value="WD_REPEATS_1"/>
    <property type="match status" value="2"/>
</dbReference>
<feature type="repeat" description="WD" evidence="4">
    <location>
        <begin position="104"/>
        <end position="145"/>
    </location>
</feature>
<comment type="similarity">
    <text evidence="3">Belongs to the WD repeat WDR3/UTP12 family.</text>
</comment>
<dbReference type="Proteomes" id="UP001470230">
    <property type="component" value="Unassembled WGS sequence"/>
</dbReference>
<name>A0ABR2KQ29_9EUKA</name>
<protein>
    <recommendedName>
        <fullName evidence="6">Small-subunit processome Utp12 domain-containing protein</fullName>
    </recommendedName>
</protein>